<protein>
    <recommendedName>
        <fullName evidence="4">Small GTP-binding protein</fullName>
    </recommendedName>
</protein>
<dbReference type="Pfam" id="PF00071">
    <property type="entry name" value="Ras"/>
    <property type="match status" value="1"/>
</dbReference>
<keyword evidence="1" id="KW-0547">Nucleotide-binding</keyword>
<dbReference type="InterPro" id="IPR005225">
    <property type="entry name" value="Small_GTP-bd"/>
</dbReference>
<dbReference type="PROSITE" id="PS51420">
    <property type="entry name" value="RHO"/>
    <property type="match status" value="1"/>
</dbReference>
<accession>A0ABR2JXS5</accession>
<dbReference type="SMART" id="SM00174">
    <property type="entry name" value="RHO"/>
    <property type="match status" value="1"/>
</dbReference>
<dbReference type="InterPro" id="IPR027417">
    <property type="entry name" value="P-loop_NTPase"/>
</dbReference>
<dbReference type="PROSITE" id="PS51419">
    <property type="entry name" value="RAB"/>
    <property type="match status" value="1"/>
</dbReference>
<evidence type="ECO:0000313" key="3">
    <source>
        <dbReference type="Proteomes" id="UP001470230"/>
    </source>
</evidence>
<evidence type="ECO:0008006" key="4">
    <source>
        <dbReference type="Google" id="ProtNLM"/>
    </source>
</evidence>
<dbReference type="CDD" id="cd00154">
    <property type="entry name" value="Rab"/>
    <property type="match status" value="1"/>
</dbReference>
<comment type="caution">
    <text evidence="2">The sequence shown here is derived from an EMBL/GenBank/DDBJ whole genome shotgun (WGS) entry which is preliminary data.</text>
</comment>
<evidence type="ECO:0000313" key="2">
    <source>
        <dbReference type="EMBL" id="KAK8883052.1"/>
    </source>
</evidence>
<dbReference type="SMART" id="SM00175">
    <property type="entry name" value="RAB"/>
    <property type="match status" value="1"/>
</dbReference>
<dbReference type="SMART" id="SM00173">
    <property type="entry name" value="RAS"/>
    <property type="match status" value="1"/>
</dbReference>
<dbReference type="PROSITE" id="PS51421">
    <property type="entry name" value="RAS"/>
    <property type="match status" value="1"/>
</dbReference>
<dbReference type="NCBIfam" id="TIGR00231">
    <property type="entry name" value="small_GTP"/>
    <property type="match status" value="1"/>
</dbReference>
<dbReference type="PRINTS" id="PR00449">
    <property type="entry name" value="RASTRNSFRMNG"/>
</dbReference>
<dbReference type="EMBL" id="JAPFFF010000009">
    <property type="protein sequence ID" value="KAK8883052.1"/>
    <property type="molecule type" value="Genomic_DNA"/>
</dbReference>
<sequence length="197" mass="21660">MTEEGKPSLKVILVGSSGVGKTSLVSAFFENPFENQDLPTVAPASCTATVKLDGNVSVCLQIWDTAGQERFQSISQMFYRDSHVAFVCYDKDREDTVEQWVERVRTQVPQCNIILVTTKADLLSQEEQTSAAERGAALMKTLNCKLHLLTSASTGLGVKELFTHAAQFYTKVNPSNTETVNINEKKKDTGKDKNGCC</sequence>
<evidence type="ECO:0000256" key="1">
    <source>
        <dbReference type="ARBA" id="ARBA00022741"/>
    </source>
</evidence>
<dbReference type="SUPFAM" id="SSF52540">
    <property type="entry name" value="P-loop containing nucleoside triphosphate hydrolases"/>
    <property type="match status" value="1"/>
</dbReference>
<dbReference type="PANTHER" id="PTHR47978">
    <property type="match status" value="1"/>
</dbReference>
<keyword evidence="3" id="KW-1185">Reference proteome</keyword>
<dbReference type="InterPro" id="IPR001806">
    <property type="entry name" value="Small_GTPase"/>
</dbReference>
<dbReference type="Gene3D" id="3.40.50.300">
    <property type="entry name" value="P-loop containing nucleotide triphosphate hydrolases"/>
    <property type="match status" value="1"/>
</dbReference>
<name>A0ABR2JXS5_9EUKA</name>
<proteinExistence type="predicted"/>
<gene>
    <name evidence="2" type="ORF">M9Y10_045700</name>
</gene>
<reference evidence="2 3" key="1">
    <citation type="submission" date="2024-04" db="EMBL/GenBank/DDBJ databases">
        <title>Tritrichomonas musculus Genome.</title>
        <authorList>
            <person name="Alves-Ferreira E."/>
            <person name="Grigg M."/>
            <person name="Lorenzi H."/>
            <person name="Galac M."/>
        </authorList>
    </citation>
    <scope>NUCLEOTIDE SEQUENCE [LARGE SCALE GENOMIC DNA]</scope>
    <source>
        <strain evidence="2 3">EAF2021</strain>
    </source>
</reference>
<organism evidence="2 3">
    <name type="scientific">Tritrichomonas musculus</name>
    <dbReference type="NCBI Taxonomy" id="1915356"/>
    <lineage>
        <taxon>Eukaryota</taxon>
        <taxon>Metamonada</taxon>
        <taxon>Parabasalia</taxon>
        <taxon>Tritrichomonadida</taxon>
        <taxon>Tritrichomonadidae</taxon>
        <taxon>Tritrichomonas</taxon>
    </lineage>
</organism>
<dbReference type="Proteomes" id="UP001470230">
    <property type="component" value="Unassembled WGS sequence"/>
</dbReference>